<protein>
    <submittedName>
        <fullName evidence="2">Uncharacterized protein</fullName>
    </submittedName>
</protein>
<gene>
    <name evidence="2" type="ORF">GCM10009754_04150</name>
</gene>
<dbReference type="EMBL" id="BAAANN010000002">
    <property type="protein sequence ID" value="GAA1940180.1"/>
    <property type="molecule type" value="Genomic_DNA"/>
</dbReference>
<proteinExistence type="predicted"/>
<evidence type="ECO:0000256" key="1">
    <source>
        <dbReference type="SAM" id="MobiDB-lite"/>
    </source>
</evidence>
<feature type="compositionally biased region" description="Polar residues" evidence="1">
    <location>
        <begin position="101"/>
        <end position="114"/>
    </location>
</feature>
<feature type="compositionally biased region" description="Low complexity" evidence="1">
    <location>
        <begin position="1"/>
        <end position="19"/>
    </location>
</feature>
<dbReference type="Pfam" id="PF25690">
    <property type="entry name" value="Phage_gp49"/>
    <property type="match status" value="1"/>
</dbReference>
<evidence type="ECO:0000313" key="3">
    <source>
        <dbReference type="Proteomes" id="UP001501116"/>
    </source>
</evidence>
<keyword evidence="3" id="KW-1185">Reference proteome</keyword>
<name>A0ABN2Q140_9PSEU</name>
<accession>A0ABN2Q140</accession>
<feature type="region of interest" description="Disordered" evidence="1">
    <location>
        <begin position="1"/>
        <end position="56"/>
    </location>
</feature>
<feature type="region of interest" description="Disordered" evidence="1">
    <location>
        <begin position="101"/>
        <end position="121"/>
    </location>
</feature>
<dbReference type="Proteomes" id="UP001501116">
    <property type="component" value="Unassembled WGS sequence"/>
</dbReference>
<feature type="compositionally biased region" description="Polar residues" evidence="1">
    <location>
        <begin position="20"/>
        <end position="44"/>
    </location>
</feature>
<dbReference type="InterPro" id="IPR057999">
    <property type="entry name" value="Gp49"/>
</dbReference>
<comment type="caution">
    <text evidence="2">The sequence shown here is derived from an EMBL/GenBank/DDBJ whole genome shotgun (WGS) entry which is preliminary data.</text>
</comment>
<sequence>MTFDPFADAPADSAPADEAQTTTTSPWEDNQVPSTPPATDQSGANRVRITLKGGTDYDSPWVTIDGVNVPDALNQITGANAEPLKDLLDQAAKVGSYFSSKSTGAAVSSGQSAQRGKPAAAIEAPNGEERFCKHGQMVWKSGTSAKGNAYKGFFCSATSRNEQCKPEFVK</sequence>
<evidence type="ECO:0000313" key="2">
    <source>
        <dbReference type="EMBL" id="GAA1940180.1"/>
    </source>
</evidence>
<dbReference type="RefSeq" id="WP_344412730.1">
    <property type="nucleotide sequence ID" value="NZ_BAAANN010000002.1"/>
</dbReference>
<reference evidence="2 3" key="1">
    <citation type="journal article" date="2019" name="Int. J. Syst. Evol. Microbiol.">
        <title>The Global Catalogue of Microorganisms (GCM) 10K type strain sequencing project: providing services to taxonomists for standard genome sequencing and annotation.</title>
        <authorList>
            <consortium name="The Broad Institute Genomics Platform"/>
            <consortium name="The Broad Institute Genome Sequencing Center for Infectious Disease"/>
            <person name="Wu L."/>
            <person name="Ma J."/>
        </authorList>
    </citation>
    <scope>NUCLEOTIDE SEQUENCE [LARGE SCALE GENOMIC DNA]</scope>
    <source>
        <strain evidence="2 3">JCM 14545</strain>
    </source>
</reference>
<organism evidence="2 3">
    <name type="scientific">Amycolatopsis minnesotensis</name>
    <dbReference type="NCBI Taxonomy" id="337894"/>
    <lineage>
        <taxon>Bacteria</taxon>
        <taxon>Bacillati</taxon>
        <taxon>Actinomycetota</taxon>
        <taxon>Actinomycetes</taxon>
        <taxon>Pseudonocardiales</taxon>
        <taxon>Pseudonocardiaceae</taxon>
        <taxon>Amycolatopsis</taxon>
    </lineage>
</organism>